<dbReference type="Proteomes" id="UP000029868">
    <property type="component" value="Unassembled WGS sequence"/>
</dbReference>
<gene>
    <name evidence="2" type="ORF">GAB14E_2298</name>
</gene>
<name>A0A099KVI7_COLPS</name>
<keyword evidence="1" id="KW-0472">Membrane</keyword>
<evidence type="ECO:0000313" key="3">
    <source>
        <dbReference type="Proteomes" id="UP000029868"/>
    </source>
</evidence>
<dbReference type="EMBL" id="JQEC01000020">
    <property type="protein sequence ID" value="KGJ94190.1"/>
    <property type="molecule type" value="Genomic_DNA"/>
</dbReference>
<keyword evidence="1" id="KW-1133">Transmembrane helix</keyword>
<feature type="transmembrane region" description="Helical" evidence="1">
    <location>
        <begin position="45"/>
        <end position="68"/>
    </location>
</feature>
<evidence type="ECO:0000256" key="1">
    <source>
        <dbReference type="SAM" id="Phobius"/>
    </source>
</evidence>
<sequence length="106" mass="11909">MKIKKDEDLQLLAFLFCIVLYFLYGAFTGTTYIPFRNVTAAVQGFLAWWLFASSSSLFLYLVLLFRGTRKVRVKLAKCKIDALVFFVVLVALPIIATGFQASKNGA</sequence>
<evidence type="ECO:0000313" key="2">
    <source>
        <dbReference type="EMBL" id="KGJ94190.1"/>
    </source>
</evidence>
<comment type="caution">
    <text evidence="2">The sequence shown here is derived from an EMBL/GenBank/DDBJ whole genome shotgun (WGS) entry which is preliminary data.</text>
</comment>
<protein>
    <submittedName>
        <fullName evidence="2">Uncharacterized protein</fullName>
    </submittedName>
</protein>
<organism evidence="2 3">
    <name type="scientific">Colwellia psychrerythraea</name>
    <name type="common">Vibrio psychroerythus</name>
    <dbReference type="NCBI Taxonomy" id="28229"/>
    <lineage>
        <taxon>Bacteria</taxon>
        <taxon>Pseudomonadati</taxon>
        <taxon>Pseudomonadota</taxon>
        <taxon>Gammaproteobacteria</taxon>
        <taxon>Alteromonadales</taxon>
        <taxon>Colwelliaceae</taxon>
        <taxon>Colwellia</taxon>
    </lineage>
</organism>
<accession>A0A099KVI7</accession>
<proteinExistence type="predicted"/>
<dbReference type="AlphaFoldDB" id="A0A099KVI7"/>
<reference evidence="2 3" key="1">
    <citation type="submission" date="2014-08" db="EMBL/GenBank/DDBJ databases">
        <title>Genomic and Phenotypic Diversity of Colwellia psychrerythraea strains from Disparate Marine Basins.</title>
        <authorList>
            <person name="Techtmann S.M."/>
            <person name="Stelling S.C."/>
            <person name="Utturkar S.M."/>
            <person name="Alshibli N."/>
            <person name="Harris A."/>
            <person name="Brown S.D."/>
            <person name="Hazen T.C."/>
        </authorList>
    </citation>
    <scope>NUCLEOTIDE SEQUENCE [LARGE SCALE GENOMIC DNA]</scope>
    <source>
        <strain evidence="2 3">GAB14E</strain>
    </source>
</reference>
<feature type="transmembrane region" description="Helical" evidence="1">
    <location>
        <begin position="80"/>
        <end position="101"/>
    </location>
</feature>
<feature type="transmembrane region" description="Helical" evidence="1">
    <location>
        <begin position="12"/>
        <end position="33"/>
    </location>
</feature>
<dbReference type="RefSeq" id="WP_033081989.1">
    <property type="nucleotide sequence ID" value="NZ_JQEC01000020.1"/>
</dbReference>
<keyword evidence="1" id="KW-0812">Transmembrane</keyword>
<dbReference type="PATRIC" id="fig|28229.3.peg.1918"/>